<feature type="domain" description="TIL" evidence="3">
    <location>
        <begin position="496"/>
        <end position="538"/>
    </location>
</feature>
<reference evidence="4 5" key="1">
    <citation type="journal article" date="2015" name="Genome Biol. Evol.">
        <title>The genome of winter moth (Operophtera brumata) provides a genomic perspective on sexual dimorphism and phenology.</title>
        <authorList>
            <person name="Derks M.F."/>
            <person name="Smit S."/>
            <person name="Salis L."/>
            <person name="Schijlen E."/>
            <person name="Bossers A."/>
            <person name="Mateman C."/>
            <person name="Pijl A.S."/>
            <person name="de Ridder D."/>
            <person name="Groenen M.A."/>
            <person name="Visser M.E."/>
            <person name="Megens H.J."/>
        </authorList>
    </citation>
    <scope>NUCLEOTIDE SEQUENCE [LARGE SCALE GENOMIC DNA]</scope>
    <source>
        <strain evidence="4">WM2013NL</strain>
        <tissue evidence="4">Head and thorax</tissue>
    </source>
</reference>
<feature type="domain" description="TIL" evidence="3">
    <location>
        <begin position="244"/>
        <end position="297"/>
    </location>
</feature>
<proteinExistence type="predicted"/>
<dbReference type="PANTHER" id="PTHR23259">
    <property type="entry name" value="RIDDLE"/>
    <property type="match status" value="1"/>
</dbReference>
<dbReference type="CDD" id="cd19941">
    <property type="entry name" value="TIL"/>
    <property type="match status" value="3"/>
</dbReference>
<evidence type="ECO:0000259" key="3">
    <source>
        <dbReference type="Pfam" id="PF01826"/>
    </source>
</evidence>
<keyword evidence="5" id="KW-1185">Reference proteome</keyword>
<accession>A0A0L7LWK3</accession>
<dbReference type="Pfam" id="PF01826">
    <property type="entry name" value="TIL"/>
    <property type="match status" value="5"/>
</dbReference>
<feature type="non-terminal residue" evidence="4">
    <location>
        <position position="686"/>
    </location>
</feature>
<feature type="domain" description="TIL" evidence="3">
    <location>
        <begin position="34"/>
        <end position="87"/>
    </location>
</feature>
<name>A0A0L7LWK3_OPEBR</name>
<dbReference type="EMBL" id="JTDY01000004">
    <property type="protein sequence ID" value="KOB79511.1"/>
    <property type="molecule type" value="Genomic_DNA"/>
</dbReference>
<evidence type="ECO:0000256" key="2">
    <source>
        <dbReference type="ARBA" id="ARBA00023157"/>
    </source>
</evidence>
<dbReference type="InterPro" id="IPR051368">
    <property type="entry name" value="SerProtInhib-TIL_Domain"/>
</dbReference>
<dbReference type="SUPFAM" id="SSF57567">
    <property type="entry name" value="Serine protease inhibitors"/>
    <property type="match status" value="6"/>
</dbReference>
<evidence type="ECO:0000256" key="1">
    <source>
        <dbReference type="ARBA" id="ARBA00022690"/>
    </source>
</evidence>
<dbReference type="GO" id="GO:0030414">
    <property type="term" value="F:peptidase inhibitor activity"/>
    <property type="evidence" value="ECO:0007669"/>
    <property type="project" value="UniProtKB-KW"/>
</dbReference>
<sequence>MCTPGCECNPDYVVSENGKCVKLDDCPDYLRCNDRNATFKDCPNPCPGTCDFPGRVPCNKACLKTGCECKTDYYLNDEKKCVKLQDCPGAKACSVNETFMFCKVDCPSNYCAADDSRATVACSAPFPCGSGCSCKGDYYRSREDGRCILFSDCPPIKCTRPNEEYCARPPPCIFDKCTDIGQPNKCDWPYPNRPQCICKPGYYRNENDICVYGCRCKSGYILSDTNGICIKVEECPDVGCNGDPNAIVTVCPWPCPSTCESPNAGSYGYTCDPVGCQCKPGFILADNSGKCILPKACKCGNPCGANGTFSECAYRCPNQYCPRDDSQLKVACKPGRPCASGCLCKPYYLRKSYKDNSCVLASDCTPVKCTRPYEVWDPCASECLAENCNDLITVPECYPDPKNCQPQCVCCKGYYRNKSGICVHKKDCQCRSTCAVPNPPDCPFIQPSETNVDDCNCQAGYVLSEVGGKCIKIGECPRDQSCNGDPHARIKENPFPCPSTCESPNATPCKRKSDPIGCECEPGYLKSETGRCVLPDDCKGGNPCGENGTFVTCKYSCITNYCPIDDSRAIVVCEVYPIAACFSGCACRLNYKRRSREDPTCILSSECCPVNCTRPKEVWNPCPSDCGSEYCEAVDSPPAVCNTLVLNCNPRCVCEKNYFRNDDDVCVSTNECRKLNKWKKHHTKGL</sequence>
<gene>
    <name evidence="4" type="ORF">OBRU01_00111</name>
</gene>
<feature type="domain" description="TIL" evidence="3">
    <location>
        <begin position="372"/>
        <end position="428"/>
    </location>
</feature>
<protein>
    <submittedName>
        <fullName evidence="4">Zonadhesin</fullName>
    </submittedName>
</protein>
<dbReference type="InterPro" id="IPR002919">
    <property type="entry name" value="TIL_dom"/>
</dbReference>
<organism evidence="4 5">
    <name type="scientific">Operophtera brumata</name>
    <name type="common">Winter moth</name>
    <name type="synonym">Phalaena brumata</name>
    <dbReference type="NCBI Taxonomy" id="104452"/>
    <lineage>
        <taxon>Eukaryota</taxon>
        <taxon>Metazoa</taxon>
        <taxon>Ecdysozoa</taxon>
        <taxon>Arthropoda</taxon>
        <taxon>Hexapoda</taxon>
        <taxon>Insecta</taxon>
        <taxon>Pterygota</taxon>
        <taxon>Neoptera</taxon>
        <taxon>Endopterygota</taxon>
        <taxon>Lepidoptera</taxon>
        <taxon>Glossata</taxon>
        <taxon>Ditrysia</taxon>
        <taxon>Geometroidea</taxon>
        <taxon>Geometridae</taxon>
        <taxon>Larentiinae</taxon>
        <taxon>Operophtera</taxon>
    </lineage>
</organism>
<feature type="domain" description="TIL" evidence="3">
    <location>
        <begin position="303"/>
        <end position="364"/>
    </location>
</feature>
<dbReference type="Gene3D" id="2.10.25.10">
    <property type="entry name" value="Laminin"/>
    <property type="match status" value="7"/>
</dbReference>
<dbReference type="AlphaFoldDB" id="A0A0L7LWK3"/>
<keyword evidence="2" id="KW-1015">Disulfide bond</keyword>
<comment type="caution">
    <text evidence="4">The sequence shown here is derived from an EMBL/GenBank/DDBJ whole genome shotgun (WGS) entry which is preliminary data.</text>
</comment>
<evidence type="ECO:0000313" key="4">
    <source>
        <dbReference type="EMBL" id="KOB79511.1"/>
    </source>
</evidence>
<keyword evidence="1" id="KW-0646">Protease inhibitor</keyword>
<dbReference type="Proteomes" id="UP000037510">
    <property type="component" value="Unassembled WGS sequence"/>
</dbReference>
<evidence type="ECO:0000313" key="5">
    <source>
        <dbReference type="Proteomes" id="UP000037510"/>
    </source>
</evidence>
<dbReference type="STRING" id="104452.A0A0L7LWK3"/>
<dbReference type="PANTHER" id="PTHR23259:SF70">
    <property type="entry name" value="ACCESSORY GLAND PROTEIN ACP62F-RELATED"/>
    <property type="match status" value="1"/>
</dbReference>
<dbReference type="InterPro" id="IPR036084">
    <property type="entry name" value="Ser_inhib-like_sf"/>
</dbReference>
<feature type="non-terminal residue" evidence="4">
    <location>
        <position position="1"/>
    </location>
</feature>